<proteinExistence type="predicted"/>
<accession>A0A8H2NX01</accession>
<evidence type="ECO:0000313" key="3">
    <source>
        <dbReference type="Proteomes" id="UP000325723"/>
    </source>
</evidence>
<dbReference type="Proteomes" id="UP000325723">
    <property type="component" value="Unassembled WGS sequence"/>
</dbReference>
<protein>
    <submittedName>
        <fullName evidence="2">Uncharacterized protein</fullName>
    </submittedName>
</protein>
<feature type="compositionally biased region" description="Basic and acidic residues" evidence="1">
    <location>
        <begin position="42"/>
        <end position="57"/>
    </location>
</feature>
<feature type="region of interest" description="Disordered" evidence="1">
    <location>
        <begin position="22"/>
        <end position="100"/>
    </location>
</feature>
<dbReference type="AlphaFoldDB" id="A0A8H2NX01"/>
<reference evidence="2 3" key="1">
    <citation type="submission" date="2019-09" db="EMBL/GenBank/DDBJ databases">
        <authorList>
            <person name="Chandra G."/>
            <person name="Truman W A."/>
        </authorList>
    </citation>
    <scope>NUCLEOTIDE SEQUENCE [LARGE SCALE GENOMIC DNA]</scope>
    <source>
        <strain evidence="2">PS900</strain>
    </source>
</reference>
<comment type="caution">
    <text evidence="2">The sequence shown here is derived from an EMBL/GenBank/DDBJ whole genome shotgun (WGS) entry which is preliminary data.</text>
</comment>
<name>A0A8H2NX01_PSEFL</name>
<dbReference type="EMBL" id="CABVIE010000002">
    <property type="protein sequence ID" value="VVO58114.1"/>
    <property type="molecule type" value="Genomic_DNA"/>
</dbReference>
<organism evidence="2 3">
    <name type="scientific">Pseudomonas fluorescens</name>
    <dbReference type="NCBI Taxonomy" id="294"/>
    <lineage>
        <taxon>Bacteria</taxon>
        <taxon>Pseudomonadati</taxon>
        <taxon>Pseudomonadota</taxon>
        <taxon>Gammaproteobacteria</taxon>
        <taxon>Pseudomonadales</taxon>
        <taxon>Pseudomonadaceae</taxon>
        <taxon>Pseudomonas</taxon>
    </lineage>
</organism>
<feature type="compositionally biased region" description="Polar residues" evidence="1">
    <location>
        <begin position="26"/>
        <end position="41"/>
    </location>
</feature>
<dbReference type="RefSeq" id="WP_150756954.1">
    <property type="nucleotide sequence ID" value="NZ_CABVIE010000002.1"/>
</dbReference>
<evidence type="ECO:0000313" key="2">
    <source>
        <dbReference type="EMBL" id="VVO58114.1"/>
    </source>
</evidence>
<gene>
    <name evidence="2" type="ORF">PS900_00653</name>
</gene>
<sequence>MGSLQEELAKVYPELGNQLVKDKSVTKTGDQPVTPSQIKYSSEQDWKDDVRPLKYSKDSSPPDVGSEVTHKKKPRPVAKPPSGQKQNKQRAPDTQASEINSGDMKFVHEVYHPASKTSPCPPAKVDTITIAELGFDAVSQAVLTRVSEFKMPEDWVKEGSALQANGGGTSRALSVRVGIDFGTAYTKIAIRAADKVFFVDWDGVRSSPHRYFLPGELSCCTDGGVWLGRTPEKSEVLSNLKLPFISSHPVQSRQLAAAVVFLAWVMRYARAWLYRHQAPLVGNRRLVWEVNLGIPTNSWLSPLKDDYNRIGCWGWQLSQTHDKLTLEAADALMQATPVGLADIGLDGLYPMPEFVAQIAGYVKSPQRRNGLHLLLDVGAGTMDVAVFNVYRESQESEDRFPIFASTVKPLGTHFLMARRSDELGLSSHHWDDFEGTPTTDKLAERLAIDRALLQSIDKYFALRVSDVIGEILHYTKAHRYPNAPEWTAGIPVFLAGGGSTCDVYLRALKQAFEKIKAQPLRTQFPTLETTAVSSIGPDDFHRLSVAHGLTYDAVSIGNIIAPHEIEDIERHATVRERPDRDELYPK</sequence>
<evidence type="ECO:0000256" key="1">
    <source>
        <dbReference type="SAM" id="MobiDB-lite"/>
    </source>
</evidence>